<evidence type="ECO:0000256" key="1">
    <source>
        <dbReference type="SAM" id="Phobius"/>
    </source>
</evidence>
<organism evidence="2 3">
    <name type="scientific">Conidiobolus coronatus (strain ATCC 28846 / CBS 209.66 / NRRL 28638)</name>
    <name type="common">Delacroixia coronata</name>
    <dbReference type="NCBI Taxonomy" id="796925"/>
    <lineage>
        <taxon>Eukaryota</taxon>
        <taxon>Fungi</taxon>
        <taxon>Fungi incertae sedis</taxon>
        <taxon>Zoopagomycota</taxon>
        <taxon>Entomophthoromycotina</taxon>
        <taxon>Entomophthoromycetes</taxon>
        <taxon>Entomophthorales</taxon>
        <taxon>Ancylistaceae</taxon>
        <taxon>Conidiobolus</taxon>
    </lineage>
</organism>
<dbReference type="AlphaFoldDB" id="A0A137PA55"/>
<proteinExistence type="predicted"/>
<dbReference type="EMBL" id="KQ964465">
    <property type="protein sequence ID" value="KXN71870.1"/>
    <property type="molecule type" value="Genomic_DNA"/>
</dbReference>
<feature type="transmembrane region" description="Helical" evidence="1">
    <location>
        <begin position="86"/>
        <end position="107"/>
    </location>
</feature>
<name>A0A137PA55_CONC2</name>
<gene>
    <name evidence="2" type="ORF">CONCODRAFT_5395</name>
</gene>
<dbReference type="SUPFAM" id="SSF81321">
    <property type="entry name" value="Family A G protein-coupled receptor-like"/>
    <property type="match status" value="1"/>
</dbReference>
<protein>
    <recommendedName>
        <fullName evidence="4">G-protein coupled receptors family 1 profile domain-containing protein</fullName>
    </recommendedName>
</protein>
<evidence type="ECO:0008006" key="4">
    <source>
        <dbReference type="Google" id="ProtNLM"/>
    </source>
</evidence>
<reference evidence="2 3" key="1">
    <citation type="journal article" date="2015" name="Genome Biol. Evol.">
        <title>Phylogenomic analyses indicate that early fungi evolved digesting cell walls of algal ancestors of land plants.</title>
        <authorList>
            <person name="Chang Y."/>
            <person name="Wang S."/>
            <person name="Sekimoto S."/>
            <person name="Aerts A.L."/>
            <person name="Choi C."/>
            <person name="Clum A."/>
            <person name="LaButti K.M."/>
            <person name="Lindquist E.A."/>
            <person name="Yee Ngan C."/>
            <person name="Ohm R.A."/>
            <person name="Salamov A.A."/>
            <person name="Grigoriev I.V."/>
            <person name="Spatafora J.W."/>
            <person name="Berbee M.L."/>
        </authorList>
    </citation>
    <scope>NUCLEOTIDE SEQUENCE [LARGE SCALE GENOMIC DNA]</scope>
    <source>
        <strain evidence="2 3">NRRL 28638</strain>
    </source>
</reference>
<keyword evidence="1" id="KW-1133">Transmembrane helix</keyword>
<accession>A0A137PA55</accession>
<keyword evidence="3" id="KW-1185">Reference proteome</keyword>
<evidence type="ECO:0000313" key="3">
    <source>
        <dbReference type="Proteomes" id="UP000070444"/>
    </source>
</evidence>
<sequence>MGNFAQFDRILMIVVTCTDLIWAVYQIIISCLKLRYGMDIIKPLSISCQLYVLFNTGCLRLSNGCVAILAVLRYVAGCKRKEINNLVWTIVFIIHVCICLSLSLTTIIRWDARRTSSGIICLLFLSDGNLSKYLMIAHTSYYLVQCATVTIFYFLICRHWYFHLKKLKNAAKEAGDKESVRHINFQIRKIVCQGLVVVLGDCITFIPSTVTYVMKLGFGYVRPPLVDGFIVWMLTTLPIVNPVITLWLQPEVNAEFWTYYYLFKDKFKKVIRSILVQY</sequence>
<feature type="transmembrane region" description="Helical" evidence="1">
    <location>
        <begin position="142"/>
        <end position="162"/>
    </location>
</feature>
<dbReference type="Gene3D" id="1.20.1070.10">
    <property type="entry name" value="Rhodopsin 7-helix transmembrane proteins"/>
    <property type="match status" value="1"/>
</dbReference>
<feature type="transmembrane region" description="Helical" evidence="1">
    <location>
        <begin position="229"/>
        <end position="248"/>
    </location>
</feature>
<keyword evidence="1" id="KW-0812">Transmembrane</keyword>
<evidence type="ECO:0000313" key="2">
    <source>
        <dbReference type="EMBL" id="KXN71870.1"/>
    </source>
</evidence>
<dbReference type="Proteomes" id="UP000070444">
    <property type="component" value="Unassembled WGS sequence"/>
</dbReference>
<feature type="transmembrane region" description="Helical" evidence="1">
    <location>
        <begin position="12"/>
        <end position="32"/>
    </location>
</feature>
<feature type="transmembrane region" description="Helical" evidence="1">
    <location>
        <begin position="190"/>
        <end position="209"/>
    </location>
</feature>
<keyword evidence="1" id="KW-0472">Membrane</keyword>